<evidence type="ECO:0000313" key="7">
    <source>
        <dbReference type="Proteomes" id="UP000034320"/>
    </source>
</evidence>
<evidence type="ECO:0000256" key="1">
    <source>
        <dbReference type="ARBA" id="ARBA00005417"/>
    </source>
</evidence>
<dbReference type="PANTHER" id="PTHR43335">
    <property type="entry name" value="ABC TRANSPORTER, ATP-BINDING PROTEIN"/>
    <property type="match status" value="1"/>
</dbReference>
<dbReference type="InterPro" id="IPR003439">
    <property type="entry name" value="ABC_transporter-like_ATP-bd"/>
</dbReference>
<organism evidence="6 7">
    <name type="scientific">Candidatus Gottesmanbacteria bacterium GW2011_GWA2_42_18</name>
    <dbReference type="NCBI Taxonomy" id="1618442"/>
    <lineage>
        <taxon>Bacteria</taxon>
        <taxon>Candidatus Gottesmaniibacteriota</taxon>
    </lineage>
</organism>
<reference evidence="6 7" key="1">
    <citation type="journal article" date="2015" name="Nature">
        <title>rRNA introns, odd ribosomes, and small enigmatic genomes across a large radiation of phyla.</title>
        <authorList>
            <person name="Brown C.T."/>
            <person name="Hug L.A."/>
            <person name="Thomas B.C."/>
            <person name="Sharon I."/>
            <person name="Castelle C.J."/>
            <person name="Singh A."/>
            <person name="Wilkins M.J."/>
            <person name="Williams K.H."/>
            <person name="Banfield J.F."/>
        </authorList>
    </citation>
    <scope>NUCLEOTIDE SEQUENCE [LARGE SCALE GENOMIC DNA]</scope>
</reference>
<dbReference type="Pfam" id="PF00005">
    <property type="entry name" value="ABC_tran"/>
    <property type="match status" value="1"/>
</dbReference>
<keyword evidence="3" id="KW-0547">Nucleotide-binding</keyword>
<evidence type="ECO:0000256" key="4">
    <source>
        <dbReference type="ARBA" id="ARBA00022840"/>
    </source>
</evidence>
<dbReference type="CDD" id="cd03230">
    <property type="entry name" value="ABC_DR_subfamily_A"/>
    <property type="match status" value="1"/>
</dbReference>
<protein>
    <submittedName>
        <fullName evidence="6">Gliding motility-associated ABC transporter ATP-binding subunit GldA</fullName>
    </submittedName>
</protein>
<dbReference type="EMBL" id="LCDD01000018">
    <property type="protein sequence ID" value="KKS46354.1"/>
    <property type="molecule type" value="Genomic_DNA"/>
</dbReference>
<dbReference type="SMART" id="SM00382">
    <property type="entry name" value="AAA"/>
    <property type="match status" value="1"/>
</dbReference>
<name>A0A0G0ZCG1_9BACT</name>
<dbReference type="AlphaFoldDB" id="A0A0G0ZCG1"/>
<comment type="caution">
    <text evidence="6">The sequence shown here is derived from an EMBL/GenBank/DDBJ whole genome shotgun (WGS) entry which is preliminary data.</text>
</comment>
<feature type="domain" description="ABC transporter" evidence="5">
    <location>
        <begin position="2"/>
        <end position="231"/>
    </location>
</feature>
<sequence length="307" mass="34308">MITVSNISKSFGETKAVADLSFSIGKGEIVGLLGPNGAGKTTTMRMLTGFLSADSGLIKIGDFDILLNPLEAQKIIGYMPENNPIYKDMLVSELFDFIANIRDLKGSRRKEGIEFAVNSTGINEVYYYPIQELSKGFRQRVGMAMALLHRPAVLIMDEPTEGLDPNQRTEVRNLIRKLAKGHTVLLSTHVMQEVEAVCSRLIIINNGRLVADGTPDKLIKTSGIKNSFLVTLEGRNVLTKLKTIKEITDMKVTKKQTDRISLRLQGKKKTLPPLISKLAAENKWIIWKLNEEHENLEEVFQKLTLEN</sequence>
<dbReference type="Proteomes" id="UP000034320">
    <property type="component" value="Unassembled WGS sequence"/>
</dbReference>
<evidence type="ECO:0000313" key="6">
    <source>
        <dbReference type="EMBL" id="KKS46354.1"/>
    </source>
</evidence>
<dbReference type="InterPro" id="IPR027417">
    <property type="entry name" value="P-loop_NTPase"/>
</dbReference>
<evidence type="ECO:0000259" key="5">
    <source>
        <dbReference type="PROSITE" id="PS50893"/>
    </source>
</evidence>
<dbReference type="PROSITE" id="PS50893">
    <property type="entry name" value="ABC_TRANSPORTER_2"/>
    <property type="match status" value="1"/>
</dbReference>
<keyword evidence="2" id="KW-0813">Transport</keyword>
<dbReference type="GO" id="GO:0005524">
    <property type="term" value="F:ATP binding"/>
    <property type="evidence" value="ECO:0007669"/>
    <property type="project" value="UniProtKB-KW"/>
</dbReference>
<evidence type="ECO:0000256" key="3">
    <source>
        <dbReference type="ARBA" id="ARBA00022741"/>
    </source>
</evidence>
<dbReference type="SUPFAM" id="SSF52540">
    <property type="entry name" value="P-loop containing nucleoside triphosphate hydrolases"/>
    <property type="match status" value="1"/>
</dbReference>
<evidence type="ECO:0000256" key="2">
    <source>
        <dbReference type="ARBA" id="ARBA00022448"/>
    </source>
</evidence>
<dbReference type="PANTHER" id="PTHR43335:SF4">
    <property type="entry name" value="ABC TRANSPORTER, ATP-BINDING PROTEIN"/>
    <property type="match status" value="1"/>
</dbReference>
<proteinExistence type="inferred from homology"/>
<dbReference type="Gene3D" id="3.40.50.300">
    <property type="entry name" value="P-loop containing nucleotide triphosphate hydrolases"/>
    <property type="match status" value="1"/>
</dbReference>
<dbReference type="InterPro" id="IPR003593">
    <property type="entry name" value="AAA+_ATPase"/>
</dbReference>
<accession>A0A0G0ZCG1</accession>
<comment type="similarity">
    <text evidence="1">Belongs to the ABC transporter superfamily.</text>
</comment>
<keyword evidence="4 6" id="KW-0067">ATP-binding</keyword>
<gene>
    <name evidence="6" type="ORF">UV09_C0018G0030</name>
</gene>
<dbReference type="GO" id="GO:0016887">
    <property type="term" value="F:ATP hydrolysis activity"/>
    <property type="evidence" value="ECO:0007669"/>
    <property type="project" value="InterPro"/>
</dbReference>